<accession>A0A930VBK1</accession>
<dbReference type="Pfam" id="PF00582">
    <property type="entry name" value="Usp"/>
    <property type="match status" value="1"/>
</dbReference>
<sequence length="158" mass="16780">MTQRILVAADDSPAGLEAARWAVDLAGRYGAALRVLHVLADSDVTRALGTSGSPGLAERRREAVRSLFHHVSGLAAAAAVEVETVELSGEPAHRILEQARGWPADLVVIGRGERHEAGGPWVGKATRMVLEFAEQPVLVVPAARSRDRGHVARHGGDH</sequence>
<dbReference type="PANTHER" id="PTHR46268:SF6">
    <property type="entry name" value="UNIVERSAL STRESS PROTEIN UP12"/>
    <property type="match status" value="1"/>
</dbReference>
<comment type="caution">
    <text evidence="3">The sequence shown here is derived from an EMBL/GenBank/DDBJ whole genome shotgun (WGS) entry which is preliminary data.</text>
</comment>
<dbReference type="EMBL" id="JADKPN010000009">
    <property type="protein sequence ID" value="MBF4764509.1"/>
    <property type="molecule type" value="Genomic_DNA"/>
</dbReference>
<evidence type="ECO:0000256" key="1">
    <source>
        <dbReference type="ARBA" id="ARBA00008791"/>
    </source>
</evidence>
<name>A0A930VBK1_9ACTN</name>
<organism evidence="3 4">
    <name type="scientific">Nocardioides islandensis</name>
    <dbReference type="NCBI Taxonomy" id="433663"/>
    <lineage>
        <taxon>Bacteria</taxon>
        <taxon>Bacillati</taxon>
        <taxon>Actinomycetota</taxon>
        <taxon>Actinomycetes</taxon>
        <taxon>Propionibacteriales</taxon>
        <taxon>Nocardioidaceae</taxon>
        <taxon>Nocardioides</taxon>
    </lineage>
</organism>
<dbReference type="CDD" id="cd00293">
    <property type="entry name" value="USP-like"/>
    <property type="match status" value="1"/>
</dbReference>
<dbReference type="PANTHER" id="PTHR46268">
    <property type="entry name" value="STRESS RESPONSE PROTEIN NHAX"/>
    <property type="match status" value="1"/>
</dbReference>
<dbReference type="AlphaFoldDB" id="A0A930VBK1"/>
<proteinExistence type="inferred from homology"/>
<evidence type="ECO:0000313" key="3">
    <source>
        <dbReference type="EMBL" id="MBF4764509.1"/>
    </source>
</evidence>
<dbReference type="RefSeq" id="WP_194707692.1">
    <property type="nucleotide sequence ID" value="NZ_JADKPN010000009.1"/>
</dbReference>
<feature type="domain" description="UspA" evidence="2">
    <location>
        <begin position="1"/>
        <end position="141"/>
    </location>
</feature>
<dbReference type="InterPro" id="IPR006015">
    <property type="entry name" value="Universal_stress_UspA"/>
</dbReference>
<evidence type="ECO:0000259" key="2">
    <source>
        <dbReference type="Pfam" id="PF00582"/>
    </source>
</evidence>
<keyword evidence="4" id="KW-1185">Reference proteome</keyword>
<dbReference type="InterPro" id="IPR014729">
    <property type="entry name" value="Rossmann-like_a/b/a_fold"/>
</dbReference>
<protein>
    <submittedName>
        <fullName evidence="3">Universal stress protein</fullName>
    </submittedName>
</protein>
<dbReference type="SUPFAM" id="SSF52402">
    <property type="entry name" value="Adenine nucleotide alpha hydrolases-like"/>
    <property type="match status" value="1"/>
</dbReference>
<dbReference type="PRINTS" id="PR01438">
    <property type="entry name" value="UNVRSLSTRESS"/>
</dbReference>
<gene>
    <name evidence="3" type="ORF">ISU07_15355</name>
</gene>
<reference evidence="3" key="1">
    <citation type="submission" date="2020-11" db="EMBL/GenBank/DDBJ databases">
        <title>Nocardioides sp. nov., isolated from Soil of Cynanchum wilfordii Hemsley rhizosphere.</title>
        <authorList>
            <person name="Lee J.-S."/>
            <person name="Suh M.K."/>
            <person name="Kim J.-S."/>
        </authorList>
    </citation>
    <scope>NUCLEOTIDE SEQUENCE</scope>
    <source>
        <strain evidence="3">KCTC 19275</strain>
    </source>
</reference>
<evidence type="ECO:0000313" key="4">
    <source>
        <dbReference type="Proteomes" id="UP000640489"/>
    </source>
</evidence>
<dbReference type="InterPro" id="IPR006016">
    <property type="entry name" value="UspA"/>
</dbReference>
<dbReference type="Proteomes" id="UP000640489">
    <property type="component" value="Unassembled WGS sequence"/>
</dbReference>
<comment type="similarity">
    <text evidence="1">Belongs to the universal stress protein A family.</text>
</comment>
<dbReference type="Gene3D" id="3.40.50.620">
    <property type="entry name" value="HUPs"/>
    <property type="match status" value="1"/>
</dbReference>